<dbReference type="NCBIfam" id="TIGR00254">
    <property type="entry name" value="GGDEF"/>
    <property type="match status" value="1"/>
</dbReference>
<dbReference type="PROSITE" id="PS50887">
    <property type="entry name" value="GGDEF"/>
    <property type="match status" value="1"/>
</dbReference>
<evidence type="ECO:0000313" key="7">
    <source>
        <dbReference type="Proteomes" id="UP000241808"/>
    </source>
</evidence>
<accession>A0A2T4Z2Q0</accession>
<dbReference type="Proteomes" id="UP000241808">
    <property type="component" value="Unassembled WGS sequence"/>
</dbReference>
<evidence type="ECO:0000313" key="6">
    <source>
        <dbReference type="EMBL" id="PTM55028.1"/>
    </source>
</evidence>
<keyword evidence="7" id="KW-1185">Reference proteome</keyword>
<dbReference type="PANTHER" id="PTHR45138">
    <property type="entry name" value="REGULATORY COMPONENTS OF SENSORY TRANSDUCTION SYSTEM"/>
    <property type="match status" value="1"/>
</dbReference>
<dbReference type="PANTHER" id="PTHR45138:SF9">
    <property type="entry name" value="DIGUANYLATE CYCLASE DGCM-RELATED"/>
    <property type="match status" value="1"/>
</dbReference>
<dbReference type="RefSeq" id="WP_108177866.1">
    <property type="nucleotide sequence ID" value="NZ_PZZL01000005.1"/>
</dbReference>
<feature type="domain" description="GGDEF" evidence="5">
    <location>
        <begin position="441"/>
        <end position="573"/>
    </location>
</feature>
<dbReference type="AlphaFoldDB" id="A0A2T4Z2Q0"/>
<keyword evidence="4" id="KW-1133">Transmembrane helix</keyword>
<keyword evidence="4" id="KW-0812">Transmembrane</keyword>
<dbReference type="InterPro" id="IPR050469">
    <property type="entry name" value="Diguanylate_Cyclase"/>
</dbReference>
<dbReference type="InterPro" id="IPR043128">
    <property type="entry name" value="Rev_trsase/Diguanyl_cyclase"/>
</dbReference>
<dbReference type="Pfam" id="PF00990">
    <property type="entry name" value="GGDEF"/>
    <property type="match status" value="1"/>
</dbReference>
<dbReference type="EMBL" id="PZZL01000005">
    <property type="protein sequence ID" value="PTM55028.1"/>
    <property type="molecule type" value="Genomic_DNA"/>
</dbReference>
<organism evidence="6 7">
    <name type="scientific">Phreatobacter oligotrophus</name>
    <dbReference type="NCBI Taxonomy" id="1122261"/>
    <lineage>
        <taxon>Bacteria</taxon>
        <taxon>Pseudomonadati</taxon>
        <taxon>Pseudomonadota</taxon>
        <taxon>Alphaproteobacteria</taxon>
        <taxon>Hyphomicrobiales</taxon>
        <taxon>Phreatobacteraceae</taxon>
        <taxon>Phreatobacter</taxon>
    </lineage>
</organism>
<dbReference type="FunFam" id="3.30.70.270:FF:000001">
    <property type="entry name" value="Diguanylate cyclase domain protein"/>
    <property type="match status" value="1"/>
</dbReference>
<dbReference type="InterPro" id="IPR029787">
    <property type="entry name" value="Nucleotide_cyclase"/>
</dbReference>
<dbReference type="InterPro" id="IPR000160">
    <property type="entry name" value="GGDEF_dom"/>
</dbReference>
<evidence type="ECO:0000256" key="1">
    <source>
        <dbReference type="ARBA" id="ARBA00012528"/>
    </source>
</evidence>
<dbReference type="CDD" id="cd01949">
    <property type="entry name" value="GGDEF"/>
    <property type="match status" value="1"/>
</dbReference>
<dbReference type="GO" id="GO:0052621">
    <property type="term" value="F:diguanylate cyclase activity"/>
    <property type="evidence" value="ECO:0007669"/>
    <property type="project" value="UniProtKB-EC"/>
</dbReference>
<keyword evidence="3" id="KW-0175">Coiled coil</keyword>
<name>A0A2T4Z2Q0_9HYPH</name>
<dbReference type="SMART" id="SM00267">
    <property type="entry name" value="GGDEF"/>
    <property type="match status" value="1"/>
</dbReference>
<dbReference type="OrthoDB" id="9812260at2"/>
<evidence type="ECO:0000256" key="2">
    <source>
        <dbReference type="ARBA" id="ARBA00034247"/>
    </source>
</evidence>
<proteinExistence type="predicted"/>
<protein>
    <recommendedName>
        <fullName evidence="1">diguanylate cyclase</fullName>
        <ecNumber evidence="1">2.7.7.65</ecNumber>
    </recommendedName>
</protein>
<dbReference type="PROSITE" id="PS51257">
    <property type="entry name" value="PROKAR_LIPOPROTEIN"/>
    <property type="match status" value="1"/>
</dbReference>
<sequence>MVIRIQHLQWLGGVVAAAACLALGVLSLHANLSDHMRYRRAGEQLQRFHASLIAATSVSAERGPANSAMGGREEDRAILAAALAARRALTDRDIAVAEAQIGRDARSQAIAQIARQLREDLAAGRAAVDAVIARPAAYRGGAPTRQAIEAMFTAADTAGRLREALGHDAVLEASELASDVIINTVAGALREETGRLGSFVVMKLTSDEAVHPRLDAAIATTRTRIDMLRAALRNYAAAFLPGTGLEQAVATVEDTYFRGALPFVERIAALRSDEPRPDADTFTRLYVPGMKPVEELRDKVAAASRVTIEKLSHQSYLMVLASLLLTTVAVLAILAIALVFRDGLFRPLMTAHRQVLRIANGDLSDPPRQQSASAEVRAMFEGLEMLRLQQRRRLELEEEQMRLSERLRHLSRTDMLTGLLNRRALQEAADHAFAASDAGGGPMAVILFDIDHFKAINDGHGHGVGDDVLRAIAETLGAHLGPEAAFGRHGGEEFIVLLPGDEDEATARAEALRRTLERVVVATAPGLTVTGSFGVAVRLPGSGLPLEDLVAVADRRLYLAKIAGRNRVCSSDPLGPLPRRAVGN</sequence>
<dbReference type="SUPFAM" id="SSF55073">
    <property type="entry name" value="Nucleotide cyclase"/>
    <property type="match status" value="1"/>
</dbReference>
<keyword evidence="4" id="KW-0472">Membrane</keyword>
<evidence type="ECO:0000256" key="3">
    <source>
        <dbReference type="SAM" id="Coils"/>
    </source>
</evidence>
<evidence type="ECO:0000256" key="4">
    <source>
        <dbReference type="SAM" id="Phobius"/>
    </source>
</evidence>
<gene>
    <name evidence="6" type="ORF">C8P69_105178</name>
</gene>
<reference evidence="6 7" key="1">
    <citation type="submission" date="2018-04" db="EMBL/GenBank/DDBJ databases">
        <title>Genomic Encyclopedia of Archaeal and Bacterial Type Strains, Phase II (KMG-II): from individual species to whole genera.</title>
        <authorList>
            <person name="Goeker M."/>
        </authorList>
    </citation>
    <scope>NUCLEOTIDE SEQUENCE [LARGE SCALE GENOMIC DNA]</scope>
    <source>
        <strain evidence="6 7">DSM 25521</strain>
    </source>
</reference>
<evidence type="ECO:0000259" key="5">
    <source>
        <dbReference type="PROSITE" id="PS50887"/>
    </source>
</evidence>
<dbReference type="EC" id="2.7.7.65" evidence="1"/>
<feature type="transmembrane region" description="Helical" evidence="4">
    <location>
        <begin position="316"/>
        <end position="340"/>
    </location>
</feature>
<comment type="catalytic activity">
    <reaction evidence="2">
        <text>2 GTP = 3',3'-c-di-GMP + 2 diphosphate</text>
        <dbReference type="Rhea" id="RHEA:24898"/>
        <dbReference type="ChEBI" id="CHEBI:33019"/>
        <dbReference type="ChEBI" id="CHEBI:37565"/>
        <dbReference type="ChEBI" id="CHEBI:58805"/>
        <dbReference type="EC" id="2.7.7.65"/>
    </reaction>
</comment>
<dbReference type="Gene3D" id="3.30.70.270">
    <property type="match status" value="1"/>
</dbReference>
<comment type="caution">
    <text evidence="6">The sequence shown here is derived from an EMBL/GenBank/DDBJ whole genome shotgun (WGS) entry which is preliminary data.</text>
</comment>
<feature type="coiled-coil region" evidence="3">
    <location>
        <begin position="386"/>
        <end position="413"/>
    </location>
</feature>
<dbReference type="Gene3D" id="6.10.340.10">
    <property type="match status" value="1"/>
</dbReference>